<keyword evidence="2" id="KW-1185">Reference proteome</keyword>
<comment type="caution">
    <text evidence="1">The sequence shown here is derived from an EMBL/GenBank/DDBJ whole genome shotgun (WGS) entry which is preliminary data.</text>
</comment>
<gene>
    <name evidence="1" type="ORF">M5K25_010216</name>
</gene>
<evidence type="ECO:0000313" key="2">
    <source>
        <dbReference type="Proteomes" id="UP001552299"/>
    </source>
</evidence>
<proteinExistence type="predicted"/>
<dbReference type="AlphaFoldDB" id="A0ABD0UZL2"/>
<name>A0ABD0UZL2_DENTH</name>
<organism evidence="1 2">
    <name type="scientific">Dendrobium thyrsiflorum</name>
    <name type="common">Pinecone-like raceme dendrobium</name>
    <name type="synonym">Orchid</name>
    <dbReference type="NCBI Taxonomy" id="117978"/>
    <lineage>
        <taxon>Eukaryota</taxon>
        <taxon>Viridiplantae</taxon>
        <taxon>Streptophyta</taxon>
        <taxon>Embryophyta</taxon>
        <taxon>Tracheophyta</taxon>
        <taxon>Spermatophyta</taxon>
        <taxon>Magnoliopsida</taxon>
        <taxon>Liliopsida</taxon>
        <taxon>Asparagales</taxon>
        <taxon>Orchidaceae</taxon>
        <taxon>Epidendroideae</taxon>
        <taxon>Malaxideae</taxon>
        <taxon>Dendrobiinae</taxon>
        <taxon>Dendrobium</taxon>
    </lineage>
</organism>
<reference evidence="1 2" key="1">
    <citation type="journal article" date="2024" name="Plant Biotechnol. J.">
        <title>Dendrobium thyrsiflorum genome and its molecular insights into genes involved in important horticultural traits.</title>
        <authorList>
            <person name="Chen B."/>
            <person name="Wang J.Y."/>
            <person name="Zheng P.J."/>
            <person name="Li K.L."/>
            <person name="Liang Y.M."/>
            <person name="Chen X.F."/>
            <person name="Zhang C."/>
            <person name="Zhao X."/>
            <person name="He X."/>
            <person name="Zhang G.Q."/>
            <person name="Liu Z.J."/>
            <person name="Xu Q."/>
        </authorList>
    </citation>
    <scope>NUCLEOTIDE SEQUENCE [LARGE SCALE GENOMIC DNA]</scope>
    <source>
        <strain evidence="1">GZMU011</strain>
    </source>
</reference>
<dbReference type="EMBL" id="JANQDX010000009">
    <property type="protein sequence ID" value="KAL0918220.1"/>
    <property type="molecule type" value="Genomic_DNA"/>
</dbReference>
<evidence type="ECO:0000313" key="1">
    <source>
        <dbReference type="EMBL" id="KAL0918220.1"/>
    </source>
</evidence>
<protein>
    <submittedName>
        <fullName evidence="1">Uncharacterized protein</fullName>
    </submittedName>
</protein>
<dbReference type="Proteomes" id="UP001552299">
    <property type="component" value="Unassembled WGS sequence"/>
</dbReference>
<sequence length="127" mass="14636">MAALFRLCENERGGEDRAGCGERRRKLDGSVPLQLRHLFSEDRRHLGRFFSEDRGLGLGLLSESEARVIVKEKLMSKGARLEEIDDEMQSDEPRISQVNYKGLETTNMRCNQMAMRTREDMVEVLTM</sequence>
<accession>A0ABD0UZL2</accession>